<accession>A0A1S6PTI0</accession>
<feature type="transmembrane region" description="Helical" evidence="6">
    <location>
        <begin position="84"/>
        <end position="104"/>
    </location>
</feature>
<dbReference type="PANTHER" id="PTHR30250">
    <property type="entry name" value="PST FAMILY PREDICTED COLANIC ACID TRANSPORTER"/>
    <property type="match status" value="1"/>
</dbReference>
<name>A0A1S6PTI0_ECOLX</name>
<evidence type="ECO:0000256" key="5">
    <source>
        <dbReference type="ARBA" id="ARBA00023136"/>
    </source>
</evidence>
<dbReference type="AlphaFoldDB" id="A0A1S6PTI0"/>
<feature type="transmembrane region" description="Helical" evidence="6">
    <location>
        <begin position="394"/>
        <end position="414"/>
    </location>
</feature>
<organism evidence="7">
    <name type="scientific">Escherichia coli O50</name>
    <dbReference type="NCBI Taxonomy" id="1963785"/>
    <lineage>
        <taxon>Bacteria</taxon>
        <taxon>Pseudomonadati</taxon>
        <taxon>Pseudomonadota</taxon>
        <taxon>Gammaproteobacteria</taxon>
        <taxon>Enterobacterales</taxon>
        <taxon>Enterobacteriaceae</taxon>
        <taxon>Escherichia</taxon>
    </lineage>
</organism>
<feature type="transmembrane region" description="Helical" evidence="6">
    <location>
        <begin position="12"/>
        <end position="32"/>
    </location>
</feature>
<gene>
    <name evidence="7" type="primary">wzx</name>
</gene>
<evidence type="ECO:0000256" key="4">
    <source>
        <dbReference type="ARBA" id="ARBA00022989"/>
    </source>
</evidence>
<dbReference type="InterPro" id="IPR050833">
    <property type="entry name" value="Poly_Biosynth_Transport"/>
</dbReference>
<protein>
    <submittedName>
        <fullName evidence="7">O-antigen flippase Wzx</fullName>
    </submittedName>
</protein>
<feature type="transmembrane region" description="Helical" evidence="6">
    <location>
        <begin position="258"/>
        <end position="279"/>
    </location>
</feature>
<evidence type="ECO:0000256" key="3">
    <source>
        <dbReference type="ARBA" id="ARBA00022692"/>
    </source>
</evidence>
<feature type="transmembrane region" description="Helical" evidence="6">
    <location>
        <begin position="219"/>
        <end position="238"/>
    </location>
</feature>
<feature type="transmembrane region" description="Helical" evidence="6">
    <location>
        <begin position="366"/>
        <end position="388"/>
    </location>
</feature>
<keyword evidence="5 6" id="KW-0472">Membrane</keyword>
<keyword evidence="2" id="KW-1003">Cell membrane</keyword>
<dbReference type="InterPro" id="IPR044550">
    <property type="entry name" value="WzxE"/>
</dbReference>
<reference evidence="7" key="1">
    <citation type="journal article" date="2017" name="Front. Cell. Infect. Microbiol.">
        <title>The Escherichia coli Serogroup O1 and O2 Lipopolysaccharides Are Encoded by Multiple O-antigen Gene Clusters.</title>
        <authorList>
            <person name="Delannoy S."/>
            <person name="Beutin L."/>
            <person name="Mariani-Kurkdjian P."/>
            <person name="Fleiss A."/>
            <person name="Bonacorsi S."/>
            <person name="Fach P."/>
        </authorList>
    </citation>
    <scope>NUCLEOTIDE SEQUENCE</scope>
    <source>
        <strain evidence="7">U18-41</strain>
    </source>
</reference>
<evidence type="ECO:0000313" key="7">
    <source>
        <dbReference type="EMBL" id="AQU71773.1"/>
    </source>
</evidence>
<dbReference type="EMBL" id="KY115227">
    <property type="protein sequence ID" value="AQU71773.1"/>
    <property type="molecule type" value="Genomic_DNA"/>
</dbReference>
<evidence type="ECO:0000256" key="6">
    <source>
        <dbReference type="SAM" id="Phobius"/>
    </source>
</evidence>
<dbReference type="GO" id="GO:0009246">
    <property type="term" value="P:enterobacterial common antigen biosynthetic process"/>
    <property type="evidence" value="ECO:0007669"/>
    <property type="project" value="InterPro"/>
</dbReference>
<feature type="transmembrane region" description="Helical" evidence="6">
    <location>
        <begin position="150"/>
        <end position="172"/>
    </location>
</feature>
<dbReference type="CDD" id="cd13125">
    <property type="entry name" value="MATE_like_10"/>
    <property type="match status" value="1"/>
</dbReference>
<sequence length="420" mass="47512">MKKFLQVTILSAIYTFIKMIAGFIIGKVVAIYTGPSGVAMLGQVQSLITIVAGTTSAPVSTGLVRYTAENWQEGQEACAPWWRACLRVTLFLFLLIIPVVIILSKNISELLFSDGQYTWLIIFACCILPFSIINTLIASVLNGQQFYKQYILVGMFSVFISTMFMILLIVAYNLKGALIATAINSAIAGLVLVLFCLNKSWFRFKYWWGKTDKDKIIKIIHYTLMALVSVISMPTALMCIRKILIAKTGWEDAGQWQAVWKISEVYLGVVTIALSTYFLPRLTIIKTSFLIKKEVNSTILYIISITSFMALSIYLFRDLVITVLFTEQFRSARELFLLQLIGDVIKIAGFLYAYPLQSQGHTKLFISSEVIFSMLFIITTYIFVVNYGVHGANISYVITYSLYFVFAFVFTNFINVRRNN</sequence>
<feature type="transmembrane region" description="Helical" evidence="6">
    <location>
        <begin position="178"/>
        <end position="198"/>
    </location>
</feature>
<keyword evidence="3 6" id="KW-0812">Transmembrane</keyword>
<proteinExistence type="predicted"/>
<keyword evidence="4 6" id="KW-1133">Transmembrane helix</keyword>
<feature type="transmembrane region" description="Helical" evidence="6">
    <location>
        <begin position="116"/>
        <end position="138"/>
    </location>
</feature>
<evidence type="ECO:0000256" key="2">
    <source>
        <dbReference type="ARBA" id="ARBA00022475"/>
    </source>
</evidence>
<feature type="transmembrane region" description="Helical" evidence="6">
    <location>
        <begin position="299"/>
        <end position="316"/>
    </location>
</feature>
<feature type="transmembrane region" description="Helical" evidence="6">
    <location>
        <begin position="336"/>
        <end position="354"/>
    </location>
</feature>
<evidence type="ECO:0000256" key="1">
    <source>
        <dbReference type="ARBA" id="ARBA00004651"/>
    </source>
</evidence>
<dbReference type="GO" id="GO:0005886">
    <property type="term" value="C:plasma membrane"/>
    <property type="evidence" value="ECO:0007669"/>
    <property type="project" value="UniProtKB-SubCell"/>
</dbReference>
<feature type="transmembrane region" description="Helical" evidence="6">
    <location>
        <begin position="44"/>
        <end position="64"/>
    </location>
</feature>
<comment type="subcellular location">
    <subcellularLocation>
        <location evidence="1">Cell membrane</location>
        <topology evidence="1">Multi-pass membrane protein</topology>
    </subcellularLocation>
</comment>
<dbReference type="PANTHER" id="PTHR30250:SF30">
    <property type="entry name" value="LIPID III FLIPPASE"/>
    <property type="match status" value="1"/>
</dbReference>